<sequence>MHHSMRVRRRLGAVIGAAAALSLALSACGSDTEKTEAKSVVDKAKETKKLTIGIKFDQPALGLKKPDGTFEGFDVDVAKYIAQQLGVPESGITFKETTSANRESFLGGGQVDLVVATYSITEARKQQVTFGGPYYVAHQDTMVRADDNSIKKAQDLKGKKLCKAAGSNSFRRVTEGPPDGKLAISGVTLVDASSYSECVAKLKAGALDAVSTDDLILAGFASQQKGSFKVINDPFTDEKYGVGIKKGDTKTCEAVNQAIQKMYSDGTAKTLLEKHFSGTGLKFATTAPQMEGCA</sequence>
<dbReference type="InterPro" id="IPR051455">
    <property type="entry name" value="Bact_solute-bind_prot3"/>
</dbReference>
<dbReference type="Proteomes" id="UP001165124">
    <property type="component" value="Unassembled WGS sequence"/>
</dbReference>
<dbReference type="Pfam" id="PF00497">
    <property type="entry name" value="SBP_bac_3"/>
    <property type="match status" value="1"/>
</dbReference>
<evidence type="ECO:0000259" key="6">
    <source>
        <dbReference type="SMART" id="SM00062"/>
    </source>
</evidence>
<evidence type="ECO:0000313" key="7">
    <source>
        <dbReference type="EMBL" id="GLW62783.1"/>
    </source>
</evidence>
<dbReference type="EMBL" id="BSRZ01000001">
    <property type="protein sequence ID" value="GLW62783.1"/>
    <property type="molecule type" value="Genomic_DNA"/>
</dbReference>
<comment type="similarity">
    <text evidence="1 4">Belongs to the bacterial solute-binding protein 3 family.</text>
</comment>
<evidence type="ECO:0000256" key="1">
    <source>
        <dbReference type="ARBA" id="ARBA00010333"/>
    </source>
</evidence>
<evidence type="ECO:0000256" key="4">
    <source>
        <dbReference type="RuleBase" id="RU003744"/>
    </source>
</evidence>
<evidence type="ECO:0000313" key="8">
    <source>
        <dbReference type="Proteomes" id="UP001165124"/>
    </source>
</evidence>
<gene>
    <name evidence="7" type="primary">gluB</name>
    <name evidence="7" type="ORF">Arub01_10270</name>
</gene>
<name>A0A9W6PTP2_9ACTN</name>
<keyword evidence="3 5" id="KW-0732">Signal</keyword>
<evidence type="ECO:0000256" key="5">
    <source>
        <dbReference type="SAM" id="SignalP"/>
    </source>
</evidence>
<dbReference type="InterPro" id="IPR001638">
    <property type="entry name" value="Solute-binding_3/MltF_N"/>
</dbReference>
<proteinExistence type="inferred from homology"/>
<dbReference type="GO" id="GO:0030288">
    <property type="term" value="C:outer membrane-bounded periplasmic space"/>
    <property type="evidence" value="ECO:0007669"/>
    <property type="project" value="TreeGrafter"/>
</dbReference>
<dbReference type="AlphaFoldDB" id="A0A9W6PTP2"/>
<keyword evidence="2" id="KW-0813">Transport</keyword>
<feature type="domain" description="Solute-binding protein family 3/N-terminal" evidence="6">
    <location>
        <begin position="49"/>
        <end position="279"/>
    </location>
</feature>
<dbReference type="SMART" id="SM00062">
    <property type="entry name" value="PBPb"/>
    <property type="match status" value="1"/>
</dbReference>
<organism evidence="7 8">
    <name type="scientific">Actinomadura rubrobrunea</name>
    <dbReference type="NCBI Taxonomy" id="115335"/>
    <lineage>
        <taxon>Bacteria</taxon>
        <taxon>Bacillati</taxon>
        <taxon>Actinomycetota</taxon>
        <taxon>Actinomycetes</taxon>
        <taxon>Streptosporangiales</taxon>
        <taxon>Thermomonosporaceae</taxon>
        <taxon>Actinomadura</taxon>
    </lineage>
</organism>
<evidence type="ECO:0000256" key="2">
    <source>
        <dbReference type="ARBA" id="ARBA00022448"/>
    </source>
</evidence>
<feature type="signal peptide" evidence="5">
    <location>
        <begin position="1"/>
        <end position="29"/>
    </location>
</feature>
<dbReference type="PROSITE" id="PS01039">
    <property type="entry name" value="SBP_BACTERIAL_3"/>
    <property type="match status" value="1"/>
</dbReference>
<accession>A0A9W6PTP2</accession>
<dbReference type="Gene3D" id="3.40.190.10">
    <property type="entry name" value="Periplasmic binding protein-like II"/>
    <property type="match status" value="2"/>
</dbReference>
<keyword evidence="8" id="KW-1185">Reference proteome</keyword>
<dbReference type="GO" id="GO:0006865">
    <property type="term" value="P:amino acid transport"/>
    <property type="evidence" value="ECO:0007669"/>
    <property type="project" value="TreeGrafter"/>
</dbReference>
<comment type="caution">
    <text evidence="7">The sequence shown here is derived from an EMBL/GenBank/DDBJ whole genome shotgun (WGS) entry which is preliminary data.</text>
</comment>
<feature type="chain" id="PRO_5040932333" evidence="5">
    <location>
        <begin position="30"/>
        <end position="294"/>
    </location>
</feature>
<dbReference type="InterPro" id="IPR018313">
    <property type="entry name" value="SBP_3_CS"/>
</dbReference>
<dbReference type="SUPFAM" id="SSF53850">
    <property type="entry name" value="Periplasmic binding protein-like II"/>
    <property type="match status" value="1"/>
</dbReference>
<dbReference type="PANTHER" id="PTHR30085">
    <property type="entry name" value="AMINO ACID ABC TRANSPORTER PERMEASE"/>
    <property type="match status" value="1"/>
</dbReference>
<dbReference type="PROSITE" id="PS51257">
    <property type="entry name" value="PROKAR_LIPOPROTEIN"/>
    <property type="match status" value="1"/>
</dbReference>
<dbReference type="CDD" id="cd13690">
    <property type="entry name" value="PBP2_GluB"/>
    <property type="match status" value="1"/>
</dbReference>
<reference evidence="7" key="1">
    <citation type="submission" date="2023-02" db="EMBL/GenBank/DDBJ databases">
        <title>Actinomadura rubrobrunea NBRC 14622.</title>
        <authorList>
            <person name="Ichikawa N."/>
            <person name="Sato H."/>
            <person name="Tonouchi N."/>
        </authorList>
    </citation>
    <scope>NUCLEOTIDE SEQUENCE</scope>
    <source>
        <strain evidence="7">NBRC 14622</strain>
    </source>
</reference>
<evidence type="ECO:0000256" key="3">
    <source>
        <dbReference type="ARBA" id="ARBA00022729"/>
    </source>
</evidence>
<dbReference type="PANTHER" id="PTHR30085:SF6">
    <property type="entry name" value="ABC TRANSPORTER GLUTAMINE-BINDING PROTEIN GLNH"/>
    <property type="match status" value="1"/>
</dbReference>
<dbReference type="GO" id="GO:0005576">
    <property type="term" value="C:extracellular region"/>
    <property type="evidence" value="ECO:0007669"/>
    <property type="project" value="TreeGrafter"/>
</dbReference>
<protein>
    <submittedName>
        <fullName evidence="7">Glutamate ABC transporter substrate-binding protein</fullName>
    </submittedName>
</protein>